<dbReference type="InterPro" id="IPR023181">
    <property type="entry name" value="Homospermid_syn-like_C"/>
</dbReference>
<keyword evidence="1" id="KW-0808">Transferase</keyword>
<sequence length="73" mass="8369">MIENPEEGVRVPDDLPHDTILGISKPYLGKFISTRSDWTPLSGYRNAFKGYNKPELDAKDPWQFKNFLVKDGD</sequence>
<dbReference type="Gene3D" id="3.30.360.30">
    <property type="entry name" value="homospermidine synthase like"/>
    <property type="match status" value="1"/>
</dbReference>
<proteinExistence type="predicted"/>
<dbReference type="AlphaFoldDB" id="A0A1J5SAL0"/>
<dbReference type="EC" id="2.5.1.44" evidence="1"/>
<reference evidence="1" key="1">
    <citation type="submission" date="2016-10" db="EMBL/GenBank/DDBJ databases">
        <title>Sequence of Gallionella enrichment culture.</title>
        <authorList>
            <person name="Poehlein A."/>
            <person name="Muehling M."/>
            <person name="Daniel R."/>
        </authorList>
    </citation>
    <scope>NUCLEOTIDE SEQUENCE</scope>
</reference>
<evidence type="ECO:0000313" key="1">
    <source>
        <dbReference type="EMBL" id="OIR05226.1"/>
    </source>
</evidence>
<protein>
    <submittedName>
        <fullName evidence="1">Homospermidine synthase</fullName>
        <ecNumber evidence="1">2.5.1.44</ecNumber>
    </submittedName>
</protein>
<name>A0A1J5SAL0_9ZZZZ</name>
<dbReference type="EMBL" id="MLJW01000052">
    <property type="protein sequence ID" value="OIR05226.1"/>
    <property type="molecule type" value="Genomic_DNA"/>
</dbReference>
<accession>A0A1J5SAL0</accession>
<organism evidence="1">
    <name type="scientific">mine drainage metagenome</name>
    <dbReference type="NCBI Taxonomy" id="410659"/>
    <lineage>
        <taxon>unclassified sequences</taxon>
        <taxon>metagenomes</taxon>
        <taxon>ecological metagenomes</taxon>
    </lineage>
</organism>
<dbReference type="GO" id="GO:0047296">
    <property type="term" value="F:homospermidine synthase activity"/>
    <property type="evidence" value="ECO:0007669"/>
    <property type="project" value="UniProtKB-EC"/>
</dbReference>
<comment type="caution">
    <text evidence="1">The sequence shown here is derived from an EMBL/GenBank/DDBJ whole genome shotgun (WGS) entry which is preliminary data.</text>
</comment>
<gene>
    <name evidence="1" type="primary">hss_2</name>
    <name evidence="1" type="ORF">GALL_127840</name>
</gene>